<proteinExistence type="predicted"/>
<name>I0KDI4_9BACT</name>
<dbReference type="Gene3D" id="1.20.5.320">
    <property type="entry name" value="6-Phosphogluconate Dehydrogenase, domain 3"/>
    <property type="match status" value="1"/>
</dbReference>
<dbReference type="AlphaFoldDB" id="I0KDI4"/>
<dbReference type="STRING" id="1166018.FAES_4187"/>
<accession>I0KDI4</accession>
<dbReference type="RefSeq" id="WP_015333286.1">
    <property type="nucleotide sequence ID" value="NC_020054.1"/>
</dbReference>
<dbReference type="KEGG" id="fae:FAES_4187"/>
<evidence type="ECO:0000256" key="2">
    <source>
        <dbReference type="SAM" id="SignalP"/>
    </source>
</evidence>
<dbReference type="InterPro" id="IPR008160">
    <property type="entry name" value="Collagen"/>
</dbReference>
<keyword evidence="4" id="KW-1185">Reference proteome</keyword>
<protein>
    <recommendedName>
        <fullName evidence="5">Collagen triple helix repeat-containing protein</fullName>
    </recommendedName>
</protein>
<feature type="region of interest" description="Disordered" evidence="1">
    <location>
        <begin position="33"/>
        <end position="67"/>
    </location>
</feature>
<reference evidence="3 4" key="1">
    <citation type="journal article" date="2012" name="J. Bacteriol.">
        <title>Genome Sequence of Fibrella aestuarina BUZ 2T, a Filamentous Marine Bacterium.</title>
        <authorList>
            <person name="Filippini M."/>
            <person name="Qi W."/>
            <person name="Blom J."/>
            <person name="Goesmann A."/>
            <person name="Smits T.H."/>
            <person name="Bagheri H.C."/>
        </authorList>
    </citation>
    <scope>NUCLEOTIDE SEQUENCE [LARGE SCALE GENOMIC DNA]</scope>
    <source>
        <strain evidence="4">BUZ 2T</strain>
    </source>
</reference>
<dbReference type="Pfam" id="PF01391">
    <property type="entry name" value="Collagen"/>
    <property type="match status" value="1"/>
</dbReference>
<evidence type="ECO:0000313" key="4">
    <source>
        <dbReference type="Proteomes" id="UP000011058"/>
    </source>
</evidence>
<gene>
    <name evidence="3" type="ORF">FAES_4187</name>
</gene>
<dbReference type="Proteomes" id="UP000011058">
    <property type="component" value="Chromosome"/>
</dbReference>
<evidence type="ECO:0008006" key="5">
    <source>
        <dbReference type="Google" id="ProtNLM"/>
    </source>
</evidence>
<dbReference type="EMBL" id="HE796683">
    <property type="protein sequence ID" value="CCH02187.1"/>
    <property type="molecule type" value="Genomic_DNA"/>
</dbReference>
<dbReference type="PATRIC" id="fig|1166018.3.peg.1142"/>
<evidence type="ECO:0000256" key="1">
    <source>
        <dbReference type="SAM" id="MobiDB-lite"/>
    </source>
</evidence>
<feature type="chain" id="PRO_5003630086" description="Collagen triple helix repeat-containing protein" evidence="2">
    <location>
        <begin position="25"/>
        <end position="260"/>
    </location>
</feature>
<feature type="signal peptide" evidence="2">
    <location>
        <begin position="1"/>
        <end position="24"/>
    </location>
</feature>
<organism evidence="3 4">
    <name type="scientific">Fibrella aestuarina BUZ 2</name>
    <dbReference type="NCBI Taxonomy" id="1166018"/>
    <lineage>
        <taxon>Bacteria</taxon>
        <taxon>Pseudomonadati</taxon>
        <taxon>Bacteroidota</taxon>
        <taxon>Cytophagia</taxon>
        <taxon>Cytophagales</taxon>
        <taxon>Spirosomataceae</taxon>
        <taxon>Fibrella</taxon>
    </lineage>
</organism>
<dbReference type="HOGENOM" id="CLU_1068525_0_0_10"/>
<keyword evidence="2" id="KW-0732">Signal</keyword>
<evidence type="ECO:0000313" key="3">
    <source>
        <dbReference type="EMBL" id="CCH02187.1"/>
    </source>
</evidence>
<sequence>MKTTLIRLLGAYGLAALLIGGLNACKGDQGDMGPAGPQGAKGDTGATGPQGVSGAAGATGPQGVSGAAGKDGNANVVYTDWKSMQTDAFGRAADNTVAYLNTNATSQAVLTQEALDKGVVYVYYKFKYPFWDQSIAEYKLVDRINQGYAYNYSLVPGRPANSFENYVQTYISNDFLGVNYFYPYIQIYTRDWKPATQSYAAMPEFVGKPATTFRDLVKDTPQYRIMVVYGSTKGGRMTNEGKPVDFNNYASVKDYFNLSN</sequence>